<feature type="compositionally biased region" description="Polar residues" evidence="7">
    <location>
        <begin position="296"/>
        <end position="318"/>
    </location>
</feature>
<evidence type="ECO:0008006" key="12">
    <source>
        <dbReference type="Google" id="ProtNLM"/>
    </source>
</evidence>
<dbReference type="SUPFAM" id="SSF81338">
    <property type="entry name" value="Aquaporin-like"/>
    <property type="match status" value="1"/>
</dbReference>
<evidence type="ECO:0000313" key="10">
    <source>
        <dbReference type="EMBL" id="WWC65735.1"/>
    </source>
</evidence>
<feature type="transmembrane region" description="Helical" evidence="8">
    <location>
        <begin position="91"/>
        <end position="113"/>
    </location>
</feature>
<keyword evidence="3 6" id="KW-0812">Transmembrane</keyword>
<dbReference type="GO" id="GO:0005886">
    <property type="term" value="C:plasma membrane"/>
    <property type="evidence" value="ECO:0007669"/>
    <property type="project" value="TreeGrafter"/>
</dbReference>
<dbReference type="Proteomes" id="UP000078595">
    <property type="component" value="Chromosome 11"/>
</dbReference>
<dbReference type="PANTHER" id="PTHR19139">
    <property type="entry name" value="AQUAPORIN TRANSPORTER"/>
    <property type="match status" value="1"/>
</dbReference>
<reference evidence="9" key="1">
    <citation type="submission" date="2013-07" db="EMBL/GenBank/DDBJ databases">
        <title>The Genome Sequence of Cryptococcus dejecticola CBS10117.</title>
        <authorList>
            <consortium name="The Broad Institute Genome Sequencing Platform"/>
            <person name="Cuomo C."/>
            <person name="Litvintseva A."/>
            <person name="Chen Y."/>
            <person name="Heitman J."/>
            <person name="Sun S."/>
            <person name="Springer D."/>
            <person name="Dromer F."/>
            <person name="Young S.K."/>
            <person name="Zeng Q."/>
            <person name="Gargeya S."/>
            <person name="Fitzgerald M."/>
            <person name="Abouelleil A."/>
            <person name="Alvarado L."/>
            <person name="Berlin A.M."/>
            <person name="Chapman S.B."/>
            <person name="Dewar J."/>
            <person name="Goldberg J."/>
            <person name="Griggs A."/>
            <person name="Gujja S."/>
            <person name="Hansen M."/>
            <person name="Howarth C."/>
            <person name="Imamovic A."/>
            <person name="Larimer J."/>
            <person name="McCowan C."/>
            <person name="Murphy C."/>
            <person name="Pearson M."/>
            <person name="Priest M."/>
            <person name="Roberts A."/>
            <person name="Saif S."/>
            <person name="Shea T."/>
            <person name="Sykes S."/>
            <person name="Wortman J."/>
            <person name="Nusbaum C."/>
            <person name="Birren B."/>
        </authorList>
    </citation>
    <scope>NUCLEOTIDE SEQUENCE [LARGE SCALE GENOMIC DNA]</scope>
    <source>
        <strain evidence="9">CBS 10117</strain>
    </source>
</reference>
<feature type="transmembrane region" description="Helical" evidence="8">
    <location>
        <begin position="248"/>
        <end position="268"/>
    </location>
</feature>
<feature type="transmembrane region" description="Helical" evidence="8">
    <location>
        <begin position="36"/>
        <end position="57"/>
    </location>
</feature>
<dbReference type="Gene3D" id="1.20.1080.10">
    <property type="entry name" value="Glycerol uptake facilitator protein"/>
    <property type="match status" value="1"/>
</dbReference>
<protein>
    <recommendedName>
        <fullName evidence="12">Aquaporin-like protein</fullName>
    </recommendedName>
</protein>
<dbReference type="RefSeq" id="XP_018260397.1">
    <property type="nucleotide sequence ID" value="XM_018410587.1"/>
</dbReference>
<dbReference type="KEGG" id="kdj:28971014"/>
<reference evidence="10" key="2">
    <citation type="submission" date="2013-07" db="EMBL/GenBank/DDBJ databases">
        <authorList>
            <consortium name="The Broad Institute Genome Sequencing Platform"/>
            <person name="Cuomo C."/>
            <person name="Litvintseva A."/>
            <person name="Chen Y."/>
            <person name="Heitman J."/>
            <person name="Sun S."/>
            <person name="Springer D."/>
            <person name="Dromer F."/>
            <person name="Young S.K."/>
            <person name="Zeng Q."/>
            <person name="Gargeya S."/>
            <person name="Fitzgerald M."/>
            <person name="Abouelleil A."/>
            <person name="Alvarado L."/>
            <person name="Berlin A.M."/>
            <person name="Chapman S.B."/>
            <person name="Dewar J."/>
            <person name="Goldberg J."/>
            <person name="Griggs A."/>
            <person name="Gujja S."/>
            <person name="Hansen M."/>
            <person name="Howarth C."/>
            <person name="Imamovic A."/>
            <person name="Larimer J."/>
            <person name="McCowan C."/>
            <person name="Murphy C."/>
            <person name="Pearson M."/>
            <person name="Priest M."/>
            <person name="Roberts A."/>
            <person name="Saif S."/>
            <person name="Shea T."/>
            <person name="Sykes S."/>
            <person name="Wortman J."/>
            <person name="Nusbaum C."/>
            <person name="Birren B."/>
        </authorList>
    </citation>
    <scope>NUCLEOTIDE SEQUENCE</scope>
    <source>
        <strain evidence="10">CBS 10117</strain>
    </source>
</reference>
<name>A0A1A5ZXM9_9TREE</name>
<evidence type="ECO:0000256" key="1">
    <source>
        <dbReference type="ARBA" id="ARBA00004141"/>
    </source>
</evidence>
<organism evidence="9">
    <name type="scientific">Kwoniella dejecticola CBS 10117</name>
    <dbReference type="NCBI Taxonomy" id="1296121"/>
    <lineage>
        <taxon>Eukaryota</taxon>
        <taxon>Fungi</taxon>
        <taxon>Dikarya</taxon>
        <taxon>Basidiomycota</taxon>
        <taxon>Agaricomycotina</taxon>
        <taxon>Tremellomycetes</taxon>
        <taxon>Tremellales</taxon>
        <taxon>Cryptococcaceae</taxon>
        <taxon>Kwoniella</taxon>
    </lineage>
</organism>
<keyword evidence="6" id="KW-0813">Transport</keyword>
<proteinExistence type="inferred from homology"/>
<accession>A0A1A5ZXM9</accession>
<comment type="similarity">
    <text evidence="2 6">Belongs to the MIP/aquaporin (TC 1.A.8) family.</text>
</comment>
<dbReference type="GeneID" id="28971014"/>
<dbReference type="InterPro" id="IPR023271">
    <property type="entry name" value="Aquaporin-like"/>
</dbReference>
<evidence type="ECO:0000256" key="7">
    <source>
        <dbReference type="SAM" id="MobiDB-lite"/>
    </source>
</evidence>
<reference evidence="10" key="3">
    <citation type="submission" date="2024-02" db="EMBL/GenBank/DDBJ databases">
        <title>Comparative genomics of Cryptococcus and Kwoniella reveals pathogenesis evolution and contrasting modes of karyotype evolution via chromosome fusion or intercentromeric recombination.</title>
        <authorList>
            <person name="Coelho M.A."/>
            <person name="David-Palma M."/>
            <person name="Shea T."/>
            <person name="Bowers K."/>
            <person name="McGinley-Smith S."/>
            <person name="Mohammad A.W."/>
            <person name="Gnirke A."/>
            <person name="Yurkov A.M."/>
            <person name="Nowrousian M."/>
            <person name="Sun S."/>
            <person name="Cuomo C.A."/>
            <person name="Heitman J."/>
        </authorList>
    </citation>
    <scope>NUCLEOTIDE SEQUENCE</scope>
    <source>
        <strain evidence="10">CBS 10117</strain>
    </source>
</reference>
<keyword evidence="5 8" id="KW-0472">Membrane</keyword>
<keyword evidence="11" id="KW-1185">Reference proteome</keyword>
<dbReference type="AlphaFoldDB" id="A0A1A5ZXM9"/>
<dbReference type="OrthoDB" id="3222at2759"/>
<dbReference type="PRINTS" id="PR00783">
    <property type="entry name" value="MINTRINSICP"/>
</dbReference>
<evidence type="ECO:0000256" key="8">
    <source>
        <dbReference type="SAM" id="Phobius"/>
    </source>
</evidence>
<gene>
    <name evidence="9" type="ORF">I303_07315</name>
    <name evidence="10" type="ORF">I303_108357</name>
</gene>
<dbReference type="EMBL" id="KI894035">
    <property type="protein sequence ID" value="OBR82555.1"/>
    <property type="molecule type" value="Genomic_DNA"/>
</dbReference>
<dbReference type="STRING" id="1296121.A0A1A5ZXM9"/>
<dbReference type="EMBL" id="CP144540">
    <property type="protein sequence ID" value="WWC65735.1"/>
    <property type="molecule type" value="Genomic_DNA"/>
</dbReference>
<evidence type="ECO:0000313" key="11">
    <source>
        <dbReference type="Proteomes" id="UP000078595"/>
    </source>
</evidence>
<feature type="compositionally biased region" description="Polar residues" evidence="7">
    <location>
        <begin position="280"/>
        <end position="289"/>
    </location>
</feature>
<sequence length="326" mass="34409">MGKWSNIAAEKPFKTNGNGSAPPAKKGMFADIKNDLIAMAGEFVGTILFLLFALGAVQTASTNTSATTSASADDQAGTQATGSDSNRLLTYYYVSAAFGLSLFATASIFYRFTGSIFNPSVSLALCLIGAIKPLRFILVSLAQMIGAIVASAILDGLTPGALVVNVGLANGTNKAQGLFIEMFTTATLVLSVLMLAAEKHLLTPFAPLGFGFTLFIVMLFSIAFTGGAVNTARAFGPACIQGFQPYHWIYWLGPTLGALLATVFYIFLKEIKYWRITPGQDSTEVSESPSVHPVTSRMSRNRANSDTTAANRDSTNGNGPTGHQAV</sequence>
<dbReference type="InterPro" id="IPR034294">
    <property type="entry name" value="Aquaporin_transptr"/>
</dbReference>
<evidence type="ECO:0000256" key="6">
    <source>
        <dbReference type="RuleBase" id="RU000477"/>
    </source>
</evidence>
<dbReference type="Pfam" id="PF00230">
    <property type="entry name" value="MIP"/>
    <property type="match status" value="1"/>
</dbReference>
<feature type="transmembrane region" description="Helical" evidence="8">
    <location>
        <begin position="134"/>
        <end position="157"/>
    </location>
</feature>
<feature type="region of interest" description="Disordered" evidence="7">
    <location>
        <begin position="280"/>
        <end position="326"/>
    </location>
</feature>
<keyword evidence="4 8" id="KW-1133">Transmembrane helix</keyword>
<evidence type="ECO:0000313" key="9">
    <source>
        <dbReference type="EMBL" id="OBR82555.1"/>
    </source>
</evidence>
<feature type="transmembrane region" description="Helical" evidence="8">
    <location>
        <begin position="177"/>
        <end position="196"/>
    </location>
</feature>
<comment type="subcellular location">
    <subcellularLocation>
        <location evidence="1">Membrane</location>
        <topology evidence="1">Multi-pass membrane protein</topology>
    </subcellularLocation>
</comment>
<dbReference type="VEuPathDB" id="FungiDB:I303_07315"/>
<evidence type="ECO:0000256" key="2">
    <source>
        <dbReference type="ARBA" id="ARBA00006175"/>
    </source>
</evidence>
<dbReference type="GO" id="GO:0015250">
    <property type="term" value="F:water channel activity"/>
    <property type="evidence" value="ECO:0007669"/>
    <property type="project" value="TreeGrafter"/>
</dbReference>
<feature type="transmembrane region" description="Helical" evidence="8">
    <location>
        <begin position="208"/>
        <end position="228"/>
    </location>
</feature>
<dbReference type="InterPro" id="IPR000425">
    <property type="entry name" value="MIP"/>
</dbReference>
<evidence type="ECO:0000256" key="4">
    <source>
        <dbReference type="ARBA" id="ARBA00022989"/>
    </source>
</evidence>
<evidence type="ECO:0000256" key="5">
    <source>
        <dbReference type="ARBA" id="ARBA00023136"/>
    </source>
</evidence>
<dbReference type="PANTHER" id="PTHR19139:SF199">
    <property type="entry name" value="MIP17260P"/>
    <property type="match status" value="1"/>
</dbReference>
<evidence type="ECO:0000256" key="3">
    <source>
        <dbReference type="ARBA" id="ARBA00022692"/>
    </source>
</evidence>